<organism evidence="2 3">
    <name type="scientific">Geobacillus thermopakistaniensis (strain MAS1)</name>
    <dbReference type="NCBI Taxonomy" id="1408282"/>
    <lineage>
        <taxon>Bacteria</taxon>
        <taxon>Bacillati</taxon>
        <taxon>Bacillota</taxon>
        <taxon>Bacilli</taxon>
        <taxon>Bacillales</taxon>
        <taxon>Anoxybacillaceae</taxon>
        <taxon>Geobacillus</taxon>
    </lineage>
</organism>
<name>A0A7U9JCV3_GEOTM</name>
<dbReference type="Pfam" id="PF00378">
    <property type="entry name" value="ECH_1"/>
    <property type="match status" value="1"/>
</dbReference>
<dbReference type="Gene3D" id="3.90.226.10">
    <property type="entry name" value="2-enoyl-CoA Hydratase, Chain A, domain 1"/>
    <property type="match status" value="1"/>
</dbReference>
<dbReference type="PANTHER" id="PTHR42964:SF1">
    <property type="entry name" value="POLYKETIDE BIOSYNTHESIS ENOYL-COA HYDRATASE PKSH-RELATED"/>
    <property type="match status" value="1"/>
</dbReference>
<dbReference type="AlphaFoldDB" id="A0A7U9JCV3"/>
<evidence type="ECO:0000313" key="3">
    <source>
        <dbReference type="Proteomes" id="UP000018339"/>
    </source>
</evidence>
<dbReference type="CDD" id="cd06558">
    <property type="entry name" value="crotonase-like"/>
    <property type="match status" value="1"/>
</dbReference>
<dbReference type="SUPFAM" id="SSF52096">
    <property type="entry name" value="ClpP/crotonase"/>
    <property type="match status" value="1"/>
</dbReference>
<reference evidence="2 3" key="1">
    <citation type="journal article" date="2014" name="Genome Announc.">
        <title>Draft Genome Sequence of Geobacillus thermopakistaniensis Strain MAS1.</title>
        <authorList>
            <person name="Siddiqui M.A."/>
            <person name="Rashid N."/>
            <person name="Ayyampalayam S."/>
            <person name="Whitman W.B."/>
        </authorList>
    </citation>
    <scope>NUCLEOTIDE SEQUENCE [LARGE SCALE GENOMIC DNA]</scope>
    <source>
        <strain evidence="2 3">MAS1</strain>
    </source>
</reference>
<dbReference type="Proteomes" id="UP000018339">
    <property type="component" value="Unassembled WGS sequence"/>
</dbReference>
<keyword evidence="3" id="KW-1185">Reference proteome</keyword>
<dbReference type="PANTHER" id="PTHR42964">
    <property type="entry name" value="ENOYL-COA HYDRATASE"/>
    <property type="match status" value="1"/>
</dbReference>
<evidence type="ECO:0000313" key="2">
    <source>
        <dbReference type="EMBL" id="ESU73178.1"/>
    </source>
</evidence>
<dbReference type="GO" id="GO:0003824">
    <property type="term" value="F:catalytic activity"/>
    <property type="evidence" value="ECO:0007669"/>
    <property type="project" value="UniProtKB-ARBA"/>
</dbReference>
<sequence>MYETIRYEVKGQVAWLTLNRPDQLNAFTEQMNAEVTKALKQAGADPNVRCVVITGAGRAFCAGEDLSGVTEEMDHGDVLRSRYAGGVRCTKRSVMK</sequence>
<comment type="caution">
    <text evidence="2">The sequence shown here is derived from an EMBL/GenBank/DDBJ whole genome shotgun (WGS) entry which is preliminary data.</text>
</comment>
<proteinExistence type="inferred from homology"/>
<evidence type="ECO:0008006" key="4">
    <source>
        <dbReference type="Google" id="ProtNLM"/>
    </source>
</evidence>
<comment type="similarity">
    <text evidence="1">Belongs to the enoyl-CoA hydratase/isomerase family.</text>
</comment>
<dbReference type="InterPro" id="IPR029045">
    <property type="entry name" value="ClpP/crotonase-like_dom_sf"/>
</dbReference>
<evidence type="ECO:0000256" key="1">
    <source>
        <dbReference type="ARBA" id="ARBA00005254"/>
    </source>
</evidence>
<protein>
    <recommendedName>
        <fullName evidence="4">Enoyl-CoA hydratase</fullName>
    </recommendedName>
</protein>
<dbReference type="InterPro" id="IPR051683">
    <property type="entry name" value="Enoyl-CoA_Hydratase/Isomerase"/>
</dbReference>
<dbReference type="InterPro" id="IPR001753">
    <property type="entry name" value="Enoyl-CoA_hydra/iso"/>
</dbReference>
<dbReference type="EMBL" id="AYSF01000032">
    <property type="protein sequence ID" value="ESU73178.1"/>
    <property type="molecule type" value="Genomic_DNA"/>
</dbReference>
<gene>
    <name evidence="2" type="ORF">T260_04345</name>
</gene>
<accession>A0A7U9JCV3</accession>